<evidence type="ECO:0000313" key="2">
    <source>
        <dbReference type="Proteomes" id="UP000218231"/>
    </source>
</evidence>
<organism evidence="1 2">
    <name type="scientific">Diploscapter pachys</name>
    <dbReference type="NCBI Taxonomy" id="2018661"/>
    <lineage>
        <taxon>Eukaryota</taxon>
        <taxon>Metazoa</taxon>
        <taxon>Ecdysozoa</taxon>
        <taxon>Nematoda</taxon>
        <taxon>Chromadorea</taxon>
        <taxon>Rhabditida</taxon>
        <taxon>Rhabditina</taxon>
        <taxon>Rhabditomorpha</taxon>
        <taxon>Rhabditoidea</taxon>
        <taxon>Rhabditidae</taxon>
        <taxon>Diploscapter</taxon>
    </lineage>
</organism>
<dbReference type="AlphaFoldDB" id="A0A2A2KHK8"/>
<dbReference type="Proteomes" id="UP000218231">
    <property type="component" value="Unassembled WGS sequence"/>
</dbReference>
<accession>A0A2A2KHK8</accession>
<keyword evidence="2" id="KW-1185">Reference proteome</keyword>
<proteinExistence type="predicted"/>
<gene>
    <name evidence="1" type="ORF">WR25_18920</name>
</gene>
<protein>
    <submittedName>
        <fullName evidence="1">Uncharacterized protein</fullName>
    </submittedName>
</protein>
<sequence>MPSALATFLTVWDPPPPPRPRPRPPISLANFETIILKCSKIHLPYDETPTMSDDSRRVREINRNLIGKLTGPIRAWIGADQIELIGSDLYSLLGCFSFSLFQPSNPFGNLVSSSIPED</sequence>
<name>A0A2A2KHK8_9BILA</name>
<evidence type="ECO:0000313" key="1">
    <source>
        <dbReference type="EMBL" id="PAV73350.1"/>
    </source>
</evidence>
<dbReference type="EMBL" id="LIAE01008627">
    <property type="protein sequence ID" value="PAV73350.1"/>
    <property type="molecule type" value="Genomic_DNA"/>
</dbReference>
<reference evidence="1 2" key="1">
    <citation type="journal article" date="2017" name="Curr. Biol.">
        <title>Genome architecture and evolution of a unichromosomal asexual nematode.</title>
        <authorList>
            <person name="Fradin H."/>
            <person name="Zegar C."/>
            <person name="Gutwein M."/>
            <person name="Lucas J."/>
            <person name="Kovtun M."/>
            <person name="Corcoran D."/>
            <person name="Baugh L.R."/>
            <person name="Kiontke K."/>
            <person name="Gunsalus K."/>
            <person name="Fitch D.H."/>
            <person name="Piano F."/>
        </authorList>
    </citation>
    <scope>NUCLEOTIDE SEQUENCE [LARGE SCALE GENOMIC DNA]</scope>
    <source>
        <strain evidence="1">PF1309</strain>
    </source>
</reference>
<comment type="caution">
    <text evidence="1">The sequence shown here is derived from an EMBL/GenBank/DDBJ whole genome shotgun (WGS) entry which is preliminary data.</text>
</comment>